<dbReference type="WBParaSite" id="TREG1_67450.1">
    <property type="protein sequence ID" value="TREG1_67450.1"/>
    <property type="gene ID" value="TREG1_67450"/>
</dbReference>
<reference evidence="3" key="2">
    <citation type="submission" date="2023-11" db="UniProtKB">
        <authorList>
            <consortium name="WormBaseParasite"/>
        </authorList>
    </citation>
    <scope>IDENTIFICATION</scope>
</reference>
<name>A0AA85K1L2_TRIRE</name>
<feature type="region of interest" description="Disordered" evidence="1">
    <location>
        <begin position="23"/>
        <end position="51"/>
    </location>
</feature>
<evidence type="ECO:0000313" key="2">
    <source>
        <dbReference type="Proteomes" id="UP000050795"/>
    </source>
</evidence>
<accession>A0AA85K1L2</accession>
<proteinExistence type="predicted"/>
<dbReference type="AlphaFoldDB" id="A0AA85K1L2"/>
<protein>
    <submittedName>
        <fullName evidence="3">Uncharacterized protein</fullName>
    </submittedName>
</protein>
<organism evidence="2 3">
    <name type="scientific">Trichobilharzia regenti</name>
    <name type="common">Nasal bird schistosome</name>
    <dbReference type="NCBI Taxonomy" id="157069"/>
    <lineage>
        <taxon>Eukaryota</taxon>
        <taxon>Metazoa</taxon>
        <taxon>Spiralia</taxon>
        <taxon>Lophotrochozoa</taxon>
        <taxon>Platyhelminthes</taxon>
        <taxon>Trematoda</taxon>
        <taxon>Digenea</taxon>
        <taxon>Strigeidida</taxon>
        <taxon>Schistosomatoidea</taxon>
        <taxon>Schistosomatidae</taxon>
        <taxon>Trichobilharzia</taxon>
    </lineage>
</organism>
<reference evidence="2" key="1">
    <citation type="submission" date="2022-06" db="EMBL/GenBank/DDBJ databases">
        <authorList>
            <person name="Berger JAMES D."/>
            <person name="Berger JAMES D."/>
        </authorList>
    </citation>
    <scope>NUCLEOTIDE SEQUENCE [LARGE SCALE GENOMIC DNA]</scope>
</reference>
<keyword evidence="2" id="KW-1185">Reference proteome</keyword>
<dbReference type="Proteomes" id="UP000050795">
    <property type="component" value="Unassembled WGS sequence"/>
</dbReference>
<sequence length="63" mass="6546">MNTFLVSREFRIISLHISVGCVFSESSSSSPPPPSSSSSSSSSSSPSELSLSSCAVRLVLPIL</sequence>
<feature type="compositionally biased region" description="Low complexity" evidence="1">
    <location>
        <begin position="36"/>
        <end position="51"/>
    </location>
</feature>
<evidence type="ECO:0000256" key="1">
    <source>
        <dbReference type="SAM" id="MobiDB-lite"/>
    </source>
</evidence>
<evidence type="ECO:0000313" key="3">
    <source>
        <dbReference type="WBParaSite" id="TREG1_67450.1"/>
    </source>
</evidence>